<feature type="coiled-coil region" evidence="6">
    <location>
        <begin position="789"/>
        <end position="826"/>
    </location>
</feature>
<feature type="compositionally biased region" description="Polar residues" evidence="7">
    <location>
        <begin position="313"/>
        <end position="325"/>
    </location>
</feature>
<feature type="binding site" evidence="5">
    <location>
        <begin position="105"/>
        <end position="112"/>
    </location>
    <ligand>
        <name>ATP</name>
        <dbReference type="ChEBI" id="CHEBI:30616"/>
    </ligand>
</feature>
<dbReference type="InterPro" id="IPR036961">
    <property type="entry name" value="Kinesin_motor_dom_sf"/>
</dbReference>
<evidence type="ECO:0000259" key="8">
    <source>
        <dbReference type="PROSITE" id="PS50067"/>
    </source>
</evidence>
<evidence type="ECO:0000256" key="6">
    <source>
        <dbReference type="SAM" id="Coils"/>
    </source>
</evidence>
<dbReference type="GO" id="GO:0005874">
    <property type="term" value="C:microtubule"/>
    <property type="evidence" value="ECO:0007669"/>
    <property type="project" value="UniProtKB-KW"/>
</dbReference>
<feature type="compositionally biased region" description="Basic residues" evidence="7">
    <location>
        <begin position="899"/>
        <end position="909"/>
    </location>
</feature>
<dbReference type="InterPro" id="IPR001752">
    <property type="entry name" value="Kinesin_motor_dom"/>
</dbReference>
<feature type="region of interest" description="Disordered" evidence="7">
    <location>
        <begin position="827"/>
        <end position="922"/>
    </location>
</feature>
<feature type="compositionally biased region" description="Gly residues" evidence="7">
    <location>
        <begin position="883"/>
        <end position="894"/>
    </location>
</feature>
<feature type="compositionally biased region" description="Polar residues" evidence="7">
    <location>
        <begin position="181"/>
        <end position="206"/>
    </location>
</feature>
<dbReference type="PANTHER" id="PTHR24115:SF1008">
    <property type="entry name" value="KINESIN-LIKE PROTEIN SUBITO"/>
    <property type="match status" value="1"/>
</dbReference>
<dbReference type="GO" id="GO:0007018">
    <property type="term" value="P:microtubule-based movement"/>
    <property type="evidence" value="ECO:0007669"/>
    <property type="project" value="InterPro"/>
</dbReference>
<evidence type="ECO:0000313" key="9">
    <source>
        <dbReference type="EMBL" id="KAK3338575.1"/>
    </source>
</evidence>
<dbReference type="GO" id="GO:0003777">
    <property type="term" value="F:microtubule motor activity"/>
    <property type="evidence" value="ECO:0007669"/>
    <property type="project" value="InterPro"/>
</dbReference>
<keyword evidence="4 5" id="KW-0505">Motor protein</keyword>
<dbReference type="GO" id="GO:0005524">
    <property type="term" value="F:ATP binding"/>
    <property type="evidence" value="ECO:0007669"/>
    <property type="project" value="UniProtKB-UniRule"/>
</dbReference>
<proteinExistence type="inferred from homology"/>
<dbReference type="CDD" id="cd14686">
    <property type="entry name" value="bZIP"/>
    <property type="match status" value="1"/>
</dbReference>
<dbReference type="GO" id="GO:0005634">
    <property type="term" value="C:nucleus"/>
    <property type="evidence" value="ECO:0007669"/>
    <property type="project" value="TreeGrafter"/>
</dbReference>
<dbReference type="GO" id="GO:0005871">
    <property type="term" value="C:kinesin complex"/>
    <property type="evidence" value="ECO:0007669"/>
    <property type="project" value="TreeGrafter"/>
</dbReference>
<comment type="caution">
    <text evidence="9">The sequence shown here is derived from an EMBL/GenBank/DDBJ whole genome shotgun (WGS) entry which is preliminary data.</text>
</comment>
<feature type="region of interest" description="Disordered" evidence="7">
    <location>
        <begin position="248"/>
        <end position="333"/>
    </location>
</feature>
<dbReference type="SUPFAM" id="SSF52540">
    <property type="entry name" value="P-loop containing nucleoside triphosphate hydrolases"/>
    <property type="match status" value="1"/>
</dbReference>
<comment type="similarity">
    <text evidence="5">Belongs to the TRAFAC class myosin-kinesin ATPase superfamily. Kinesin family.</text>
</comment>
<keyword evidence="1" id="KW-0493">Microtubule</keyword>
<evidence type="ECO:0000256" key="7">
    <source>
        <dbReference type="SAM" id="MobiDB-lite"/>
    </source>
</evidence>
<dbReference type="RefSeq" id="XP_062678026.1">
    <property type="nucleotide sequence ID" value="XM_062827860.1"/>
</dbReference>
<keyword evidence="2 5" id="KW-0547">Nucleotide-binding</keyword>
<feature type="domain" description="Kinesin motor" evidence="8">
    <location>
        <begin position="10"/>
        <end position="624"/>
    </location>
</feature>
<feature type="compositionally biased region" description="Polar residues" evidence="7">
    <location>
        <begin position="270"/>
        <end position="281"/>
    </location>
</feature>
<evidence type="ECO:0000313" key="10">
    <source>
        <dbReference type="Proteomes" id="UP001278500"/>
    </source>
</evidence>
<name>A0AAE0J8Q6_9PEZI</name>
<evidence type="ECO:0000256" key="3">
    <source>
        <dbReference type="ARBA" id="ARBA00022840"/>
    </source>
</evidence>
<dbReference type="PANTHER" id="PTHR24115">
    <property type="entry name" value="KINESIN-RELATED"/>
    <property type="match status" value="1"/>
</dbReference>
<dbReference type="InterPro" id="IPR027640">
    <property type="entry name" value="Kinesin-like_fam"/>
</dbReference>
<protein>
    <submittedName>
        <fullName evidence="9">Kinesin group protein</fullName>
    </submittedName>
</protein>
<dbReference type="PROSITE" id="PS50067">
    <property type="entry name" value="KINESIN_MOTOR_2"/>
    <property type="match status" value="1"/>
</dbReference>
<feature type="region of interest" description="Disordered" evidence="7">
    <location>
        <begin position="181"/>
        <end position="221"/>
    </location>
</feature>
<feature type="compositionally biased region" description="Acidic residues" evidence="7">
    <location>
        <begin position="249"/>
        <end position="258"/>
    </location>
</feature>
<keyword evidence="6" id="KW-0175">Coiled coil</keyword>
<dbReference type="FunFam" id="3.40.850.10:FF:000091">
    <property type="entry name" value="Kinesin family protein"/>
    <property type="match status" value="1"/>
</dbReference>
<feature type="compositionally biased region" description="Basic and acidic residues" evidence="7">
    <location>
        <begin position="867"/>
        <end position="877"/>
    </location>
</feature>
<gene>
    <name evidence="9" type="ORF">B0H65DRAFT_502755</name>
</gene>
<feature type="region of interest" description="Disordered" evidence="7">
    <location>
        <begin position="346"/>
        <end position="381"/>
    </location>
</feature>
<evidence type="ECO:0000256" key="4">
    <source>
        <dbReference type="ARBA" id="ARBA00023175"/>
    </source>
</evidence>
<sequence length="922" mass="101916">MDAQQTSHSLFEVYLRLRPTNTVSTSGDRFLDVDAPEPGESAPKHITLNPPADRRRAVEKFAFTQVFEEDATQLDVFHCTGVASLVEGVLAPYGDGTDALLATLGVTGSGKTHTMLGTRTQRGLTQMSLDLIYRSLGHRVLDPSTYPNLDQSLNASDPSEASILPATAYLESVYSTDPTTSFLRGSGNGRSTPLQVRPSASLSSRFPTDKPICRTSSTSSVAHQFGARTPAGPFQQAQRSASIRLVVPEEPEQEEQEESTVFFTPPSRAGTVTPTQKTTSRLPCPSPSGLVYKPSNSPSPQRGSRLPAYQPQRVGTSPTKLQQQRLRPVASATLPRFTATSSLRFATTTAATKPSNLHQQNDSSTPRRFRPSALPQNPDITHLTVPCDKSAEYAIVISMYEVYNDRIFDLLSPPVKSAATKEYRRRPLLFKPTELSPERKVVAGLRKVVCGSLDQALMVLEAGLQERRVAGTESNTQSSRSHGFFVVEVKKRFSLGGQHTGWYGGAGWAGNSLSIVDLAGSERARDAKTVGHTLAEAGKINESLMYLGQCLQMQVAGGKEKPNLGLIRRCKLTELLFTNSFPTGNNQQQHRNPQKGIMIVTADPHGDFNATSQILRYSALAKEVTVPRQPPSFPPSNSFSNSLPPIGSPNHQYLSFQQTLESAALEISRLQEDLTYLRHALDSERSLREQAEAHLLSMEDKMVELEQAIREDCAEEFEKRLELEVNRWKTIVDGERERGEEFWRGKWGVFERMVEADGDVDMDMDVDSPKKPEVGMMGHEDTTLVETRTAEAAAENREVRRRLEILADENERLERENQSLKQALAACIDPAKSTSKNKSPSRRSPSRSRRKKAQLNYAEDDDGFFQELKRDQHKEEDMAMDGFGEGNGVSGSHGTGSPTKKKRIRRLGAKKWGQGLDDDDPF</sequence>
<dbReference type="GO" id="GO:0016887">
    <property type="term" value="F:ATP hydrolysis activity"/>
    <property type="evidence" value="ECO:0007669"/>
    <property type="project" value="TreeGrafter"/>
</dbReference>
<feature type="compositionally biased region" description="Polar residues" evidence="7">
    <location>
        <begin position="346"/>
        <end position="366"/>
    </location>
</feature>
<dbReference type="AlphaFoldDB" id="A0AAE0J8Q6"/>
<evidence type="ECO:0000256" key="1">
    <source>
        <dbReference type="ARBA" id="ARBA00022701"/>
    </source>
</evidence>
<dbReference type="FunFam" id="3.40.850.10:FF:000120">
    <property type="entry name" value="Kinesin family protein"/>
    <property type="match status" value="1"/>
</dbReference>
<dbReference type="GO" id="GO:0008017">
    <property type="term" value="F:microtubule binding"/>
    <property type="evidence" value="ECO:0007669"/>
    <property type="project" value="InterPro"/>
</dbReference>
<organism evidence="9 10">
    <name type="scientific">Neurospora tetraspora</name>
    <dbReference type="NCBI Taxonomy" id="94610"/>
    <lineage>
        <taxon>Eukaryota</taxon>
        <taxon>Fungi</taxon>
        <taxon>Dikarya</taxon>
        <taxon>Ascomycota</taxon>
        <taxon>Pezizomycotina</taxon>
        <taxon>Sordariomycetes</taxon>
        <taxon>Sordariomycetidae</taxon>
        <taxon>Sordariales</taxon>
        <taxon>Sordariaceae</taxon>
        <taxon>Neurospora</taxon>
    </lineage>
</organism>
<accession>A0AAE0J8Q6</accession>
<dbReference type="Proteomes" id="UP001278500">
    <property type="component" value="Unassembled WGS sequence"/>
</dbReference>
<feature type="compositionally biased region" description="Basic residues" evidence="7">
    <location>
        <begin position="839"/>
        <end position="853"/>
    </location>
</feature>
<dbReference type="Pfam" id="PF00225">
    <property type="entry name" value="Kinesin"/>
    <property type="match status" value="2"/>
</dbReference>
<dbReference type="EMBL" id="JAUEPP010000008">
    <property type="protein sequence ID" value="KAK3338575.1"/>
    <property type="molecule type" value="Genomic_DNA"/>
</dbReference>
<evidence type="ECO:0000256" key="5">
    <source>
        <dbReference type="PROSITE-ProRule" id="PRU00283"/>
    </source>
</evidence>
<feature type="region of interest" description="Disordered" evidence="7">
    <location>
        <begin position="27"/>
        <end position="49"/>
    </location>
</feature>
<dbReference type="GeneID" id="87865014"/>
<dbReference type="InterPro" id="IPR027417">
    <property type="entry name" value="P-loop_NTPase"/>
</dbReference>
<evidence type="ECO:0000256" key="2">
    <source>
        <dbReference type="ARBA" id="ARBA00022741"/>
    </source>
</evidence>
<reference evidence="9" key="2">
    <citation type="submission" date="2023-06" db="EMBL/GenBank/DDBJ databases">
        <authorList>
            <consortium name="Lawrence Berkeley National Laboratory"/>
            <person name="Haridas S."/>
            <person name="Hensen N."/>
            <person name="Bonometti L."/>
            <person name="Westerberg I."/>
            <person name="Brannstrom I.O."/>
            <person name="Guillou S."/>
            <person name="Cros-Aarteil S."/>
            <person name="Calhoun S."/>
            <person name="Kuo A."/>
            <person name="Mondo S."/>
            <person name="Pangilinan J."/>
            <person name="Riley R."/>
            <person name="Labutti K."/>
            <person name="Andreopoulos B."/>
            <person name="Lipzen A."/>
            <person name="Chen C."/>
            <person name="Yanf M."/>
            <person name="Daum C."/>
            <person name="Ng V."/>
            <person name="Clum A."/>
            <person name="Steindorff A."/>
            <person name="Ohm R."/>
            <person name="Martin F."/>
            <person name="Silar P."/>
            <person name="Natvig D."/>
            <person name="Lalanne C."/>
            <person name="Gautier V."/>
            <person name="Ament-Velasquez S.L."/>
            <person name="Kruys A."/>
            <person name="Hutchinson M.I."/>
            <person name="Powell A.J."/>
            <person name="Barry K."/>
            <person name="Miller A.N."/>
            <person name="Grigoriev I.V."/>
            <person name="Debuchy R."/>
            <person name="Gladieux P."/>
            <person name="Thoren M.H."/>
            <person name="Johannesson H."/>
        </authorList>
    </citation>
    <scope>NUCLEOTIDE SEQUENCE</scope>
    <source>
        <strain evidence="9">CBS 560.94</strain>
    </source>
</reference>
<keyword evidence="10" id="KW-1185">Reference proteome</keyword>
<reference evidence="9" key="1">
    <citation type="journal article" date="2023" name="Mol. Phylogenet. Evol.">
        <title>Genome-scale phylogeny and comparative genomics of the fungal order Sordariales.</title>
        <authorList>
            <person name="Hensen N."/>
            <person name="Bonometti L."/>
            <person name="Westerberg I."/>
            <person name="Brannstrom I.O."/>
            <person name="Guillou S."/>
            <person name="Cros-Aarteil S."/>
            <person name="Calhoun S."/>
            <person name="Haridas S."/>
            <person name="Kuo A."/>
            <person name="Mondo S."/>
            <person name="Pangilinan J."/>
            <person name="Riley R."/>
            <person name="LaButti K."/>
            <person name="Andreopoulos B."/>
            <person name="Lipzen A."/>
            <person name="Chen C."/>
            <person name="Yan M."/>
            <person name="Daum C."/>
            <person name="Ng V."/>
            <person name="Clum A."/>
            <person name="Steindorff A."/>
            <person name="Ohm R.A."/>
            <person name="Martin F."/>
            <person name="Silar P."/>
            <person name="Natvig D.O."/>
            <person name="Lalanne C."/>
            <person name="Gautier V."/>
            <person name="Ament-Velasquez S.L."/>
            <person name="Kruys A."/>
            <person name="Hutchinson M.I."/>
            <person name="Powell A.J."/>
            <person name="Barry K."/>
            <person name="Miller A.N."/>
            <person name="Grigoriev I.V."/>
            <person name="Debuchy R."/>
            <person name="Gladieux P."/>
            <person name="Hiltunen Thoren M."/>
            <person name="Johannesson H."/>
        </authorList>
    </citation>
    <scope>NUCLEOTIDE SEQUENCE</scope>
    <source>
        <strain evidence="9">CBS 560.94</strain>
    </source>
</reference>
<dbReference type="Gene3D" id="3.40.850.10">
    <property type="entry name" value="Kinesin motor domain"/>
    <property type="match status" value="2"/>
</dbReference>
<keyword evidence="3 5" id="KW-0067">ATP-binding</keyword>
<dbReference type="SMART" id="SM00129">
    <property type="entry name" value="KISc"/>
    <property type="match status" value="1"/>
</dbReference>